<dbReference type="SUPFAM" id="SSF50475">
    <property type="entry name" value="FMN-binding split barrel"/>
    <property type="match status" value="1"/>
</dbReference>
<gene>
    <name evidence="3" type="ORF">JHE00_17430</name>
</gene>
<dbReference type="Gene3D" id="2.30.110.10">
    <property type="entry name" value="Electron Transport, Fmn-binding Protein, Chain A"/>
    <property type="match status" value="1"/>
</dbReference>
<dbReference type="GO" id="GO:0016627">
    <property type="term" value="F:oxidoreductase activity, acting on the CH-CH group of donors"/>
    <property type="evidence" value="ECO:0007669"/>
    <property type="project" value="TreeGrafter"/>
</dbReference>
<dbReference type="PANTHER" id="PTHR35176">
    <property type="entry name" value="HEME OXYGENASE HI_0854-RELATED"/>
    <property type="match status" value="1"/>
</dbReference>
<dbReference type="InterPro" id="IPR052019">
    <property type="entry name" value="F420H2_bilvrd_red/Heme_oxyg"/>
</dbReference>
<evidence type="ECO:0000259" key="2">
    <source>
        <dbReference type="Pfam" id="PF01243"/>
    </source>
</evidence>
<dbReference type="InterPro" id="IPR011576">
    <property type="entry name" value="Pyridox_Oxase_N"/>
</dbReference>
<dbReference type="GO" id="GO:0070967">
    <property type="term" value="F:coenzyme F420 binding"/>
    <property type="evidence" value="ECO:0007669"/>
    <property type="project" value="TreeGrafter"/>
</dbReference>
<protein>
    <submittedName>
        <fullName evidence="3">PPOX class F420-dependent oxidoreductase</fullName>
        <ecNumber evidence="3">1.-.-.-</ecNumber>
    </submittedName>
</protein>
<keyword evidence="1 3" id="KW-0560">Oxidoreductase</keyword>
<evidence type="ECO:0000256" key="1">
    <source>
        <dbReference type="ARBA" id="ARBA00023002"/>
    </source>
</evidence>
<evidence type="ECO:0000313" key="4">
    <source>
        <dbReference type="Proteomes" id="UP000635245"/>
    </source>
</evidence>
<dbReference type="PANTHER" id="PTHR35176:SF11">
    <property type="entry name" value="PYRIDOXAMINE 5'-PHOSPHATE OXIDASE FAMILY PROTEIN"/>
    <property type="match status" value="1"/>
</dbReference>
<dbReference type="Pfam" id="PF01243">
    <property type="entry name" value="PNPOx_N"/>
    <property type="match status" value="1"/>
</dbReference>
<evidence type="ECO:0000313" key="3">
    <source>
        <dbReference type="EMBL" id="MBK1786112.1"/>
    </source>
</evidence>
<comment type="caution">
    <text evidence="3">The sequence shown here is derived from an EMBL/GenBank/DDBJ whole genome shotgun (WGS) entry which is preliminary data.</text>
</comment>
<dbReference type="RefSeq" id="WP_200319098.1">
    <property type="nucleotide sequence ID" value="NZ_JAENJH010000003.1"/>
</dbReference>
<keyword evidence="4" id="KW-1185">Reference proteome</keyword>
<dbReference type="AlphaFoldDB" id="A0A934QQ28"/>
<sequence length="128" mass="14027">MGAELRRLADEKYVQLTTFRKSGDAVPTPVWAAEDDGELVLFSGRTAGKVKRIRREPHVEVVACDLRGRATHGATVTGVARILDDDASERVRRVIARKYGLSGTITMFFSRLRGGSQRTVGIAVALDE</sequence>
<dbReference type="NCBIfam" id="TIGR03666">
    <property type="entry name" value="Rv2061_F420"/>
    <property type="match status" value="1"/>
</dbReference>
<name>A0A934QQ28_9PSEU</name>
<feature type="domain" description="Pyridoxamine 5'-phosphate oxidase N-terminal" evidence="2">
    <location>
        <begin position="8"/>
        <end position="100"/>
    </location>
</feature>
<proteinExistence type="predicted"/>
<dbReference type="EC" id="1.-.-.-" evidence="3"/>
<dbReference type="GO" id="GO:0005829">
    <property type="term" value="C:cytosol"/>
    <property type="evidence" value="ECO:0007669"/>
    <property type="project" value="TreeGrafter"/>
</dbReference>
<organism evidence="3 4">
    <name type="scientific">Prauserella cavernicola</name>
    <dbReference type="NCBI Taxonomy" id="2800127"/>
    <lineage>
        <taxon>Bacteria</taxon>
        <taxon>Bacillati</taxon>
        <taxon>Actinomycetota</taxon>
        <taxon>Actinomycetes</taxon>
        <taxon>Pseudonocardiales</taxon>
        <taxon>Pseudonocardiaceae</taxon>
        <taxon>Prauserella</taxon>
    </lineage>
</organism>
<accession>A0A934QQ28</accession>
<dbReference type="EMBL" id="JAENJH010000003">
    <property type="protein sequence ID" value="MBK1786112.1"/>
    <property type="molecule type" value="Genomic_DNA"/>
</dbReference>
<dbReference type="InterPro" id="IPR012349">
    <property type="entry name" value="Split_barrel_FMN-bd"/>
</dbReference>
<reference evidence="3" key="1">
    <citation type="submission" date="2020-12" db="EMBL/GenBank/DDBJ databases">
        <title>Prauserella sp. ASG 168, a novel actinomycete isolated from cave rock.</title>
        <authorList>
            <person name="Suriyachadkun C."/>
        </authorList>
    </citation>
    <scope>NUCLEOTIDE SEQUENCE</scope>
    <source>
        <strain evidence="3">ASG 168</strain>
    </source>
</reference>
<dbReference type="Proteomes" id="UP000635245">
    <property type="component" value="Unassembled WGS sequence"/>
</dbReference>
<dbReference type="InterPro" id="IPR019965">
    <property type="entry name" value="PPOX_F420-dep_Rv2061_put"/>
</dbReference>